<dbReference type="RefSeq" id="WP_165030255.1">
    <property type="nucleotide sequence ID" value="NZ_JAAKZF010000027.1"/>
</dbReference>
<proteinExistence type="predicted"/>
<keyword evidence="2" id="KW-1185">Reference proteome</keyword>
<organism evidence="1 2">
    <name type="scientific">Allomesorhizobium camelthorni</name>
    <dbReference type="NCBI Taxonomy" id="475069"/>
    <lineage>
        <taxon>Bacteria</taxon>
        <taxon>Pseudomonadati</taxon>
        <taxon>Pseudomonadota</taxon>
        <taxon>Alphaproteobacteria</taxon>
        <taxon>Hyphomicrobiales</taxon>
        <taxon>Phyllobacteriaceae</taxon>
        <taxon>Allomesorhizobium</taxon>
    </lineage>
</organism>
<evidence type="ECO:0000313" key="1">
    <source>
        <dbReference type="EMBL" id="NGO53167.1"/>
    </source>
</evidence>
<accession>A0A6G4WGD6</accession>
<comment type="caution">
    <text evidence="1">The sequence shown here is derived from an EMBL/GenBank/DDBJ whole genome shotgun (WGS) entry which is preliminary data.</text>
</comment>
<dbReference type="Proteomes" id="UP001642900">
    <property type="component" value="Unassembled WGS sequence"/>
</dbReference>
<evidence type="ECO:0000313" key="2">
    <source>
        <dbReference type="Proteomes" id="UP001642900"/>
    </source>
</evidence>
<name>A0A6G4WGD6_9HYPH</name>
<dbReference type="AlphaFoldDB" id="A0A6G4WGD6"/>
<dbReference type="EMBL" id="JAAKZF010000027">
    <property type="protein sequence ID" value="NGO53167.1"/>
    <property type="molecule type" value="Genomic_DNA"/>
</dbReference>
<gene>
    <name evidence="1" type="ORF">G6N73_18675</name>
</gene>
<reference evidence="1 2" key="1">
    <citation type="submission" date="2020-02" db="EMBL/GenBank/DDBJ databases">
        <title>Genome sequence of strain CCNWXJ40-4.</title>
        <authorList>
            <person name="Gao J."/>
            <person name="Sun J."/>
        </authorList>
    </citation>
    <scope>NUCLEOTIDE SEQUENCE [LARGE SCALE GENOMIC DNA]</scope>
    <source>
        <strain evidence="1 2">CCNWXJ 40-4</strain>
    </source>
</reference>
<sequence length="178" mass="19273">MGHLTDAIDLDWPRRLKAVVEIIPGPNCVLPESLLRNIYRASQGGVIALALTDVTAAIVNIVMDRIVPLFPLSIPGIRYIDTANHSMLARIICRADSAFGDTIQFRRIALEVGFEPPLPFSWQFGTDDGLMGPSACASRLLPVGSPAISLRTFAECSLHHGKNSRKQDAGASSPEAQR</sequence>
<protein>
    <submittedName>
        <fullName evidence="1">Uncharacterized protein</fullName>
    </submittedName>
</protein>